<comment type="caution">
    <text evidence="1">The sequence shown here is derived from an EMBL/GenBank/DDBJ whole genome shotgun (WGS) entry which is preliminary data.</text>
</comment>
<evidence type="ECO:0000313" key="2">
    <source>
        <dbReference type="Proteomes" id="UP000518266"/>
    </source>
</evidence>
<dbReference type="AlphaFoldDB" id="A0A7J5XKV3"/>
<dbReference type="OrthoDB" id="10656824at2759"/>
<protein>
    <submittedName>
        <fullName evidence="1">Uncharacterized protein</fullName>
    </submittedName>
</protein>
<reference evidence="1 2" key="1">
    <citation type="submission" date="2020-03" db="EMBL/GenBank/DDBJ databases">
        <title>Dissostichus mawsoni Genome sequencing and assembly.</title>
        <authorList>
            <person name="Park H."/>
        </authorList>
    </citation>
    <scope>NUCLEOTIDE SEQUENCE [LARGE SCALE GENOMIC DNA]</scope>
    <source>
        <strain evidence="1">DM0001</strain>
        <tissue evidence="1">Muscle</tissue>
    </source>
</reference>
<name>A0A7J5XKV3_DISMA</name>
<organism evidence="1 2">
    <name type="scientific">Dissostichus mawsoni</name>
    <name type="common">Antarctic cod</name>
    <dbReference type="NCBI Taxonomy" id="36200"/>
    <lineage>
        <taxon>Eukaryota</taxon>
        <taxon>Metazoa</taxon>
        <taxon>Chordata</taxon>
        <taxon>Craniata</taxon>
        <taxon>Vertebrata</taxon>
        <taxon>Euteleostomi</taxon>
        <taxon>Actinopterygii</taxon>
        <taxon>Neopterygii</taxon>
        <taxon>Teleostei</taxon>
        <taxon>Neoteleostei</taxon>
        <taxon>Acanthomorphata</taxon>
        <taxon>Eupercaria</taxon>
        <taxon>Perciformes</taxon>
        <taxon>Notothenioidei</taxon>
        <taxon>Nototheniidae</taxon>
        <taxon>Dissostichus</taxon>
    </lineage>
</organism>
<sequence>RLTFLSVKHKGCVIVFTLERLSGLLTVDGSKLLLVCSGQDLFVQSLSVFELPLLQVIFGLGHVGVIGSQFGLVDLEGPSVVVLHLVVLPLVLTQQRQVVQLLGYIWVLKKYSDIAFVSMYRLFKWWTLYRKHTLFTLRVGAVGLYLLSDLQRSLAQRFGLLVFPSLSVQDGQVVEGGGHSGVILPQRLLSDGQRVVQQILQSLFAERHGHLVAALRGVLDHQVVQRPEAGRDLVAPLLSRHLSAAGLALVLLLRRRHVIVKLLDLVHEHQVLLLLLQLRHALLAALQFVLRPGQLVPQPLVLLAEPAHLSPQLLLLRLHGAQVARQGDDHL</sequence>
<dbReference type="EMBL" id="JAAKFY010000023">
    <property type="protein sequence ID" value="KAF3837217.1"/>
    <property type="molecule type" value="Genomic_DNA"/>
</dbReference>
<dbReference type="Proteomes" id="UP000518266">
    <property type="component" value="Unassembled WGS sequence"/>
</dbReference>
<keyword evidence="2" id="KW-1185">Reference proteome</keyword>
<proteinExistence type="predicted"/>
<gene>
    <name evidence="1" type="ORF">F7725_004681</name>
</gene>
<accession>A0A7J5XKV3</accession>
<evidence type="ECO:0000313" key="1">
    <source>
        <dbReference type="EMBL" id="KAF3837217.1"/>
    </source>
</evidence>
<feature type="non-terminal residue" evidence="1">
    <location>
        <position position="1"/>
    </location>
</feature>